<dbReference type="eggNOG" id="KOG3139">
    <property type="taxonomic scope" value="Eukaryota"/>
</dbReference>
<reference evidence="2" key="1">
    <citation type="journal article" date="2011" name="Nat. Biotechnol.">
        <title>The genomic sequence of the Chinese hamster ovary (CHO)-K1 cell line.</title>
        <authorList>
            <person name="Xu X."/>
            <person name="Nagarajan H."/>
            <person name="Lewis N.E."/>
            <person name="Pan S."/>
            <person name="Cai Z."/>
            <person name="Liu X."/>
            <person name="Chen W."/>
            <person name="Xie M."/>
            <person name="Wang W."/>
            <person name="Hammond S."/>
            <person name="Andersen M.R."/>
            <person name="Neff N."/>
            <person name="Passarelli B."/>
            <person name="Koh W."/>
            <person name="Fan H.C."/>
            <person name="Wang J."/>
            <person name="Gui Y."/>
            <person name="Lee K.H."/>
            <person name="Betenbaugh M.J."/>
            <person name="Quake S.R."/>
            <person name="Famili I."/>
            <person name="Palsson B.O."/>
            <person name="Wang J."/>
        </authorList>
    </citation>
    <scope>NUCLEOTIDE SEQUENCE [LARGE SCALE GENOMIC DNA]</scope>
    <source>
        <strain evidence="2">CHO K1 cell line</strain>
    </source>
</reference>
<protein>
    <submittedName>
        <fullName evidence="1">Uncharacterized protein</fullName>
    </submittedName>
</protein>
<evidence type="ECO:0000313" key="2">
    <source>
        <dbReference type="Proteomes" id="UP000001075"/>
    </source>
</evidence>
<organism evidence="1 2">
    <name type="scientific">Cricetulus griseus</name>
    <name type="common">Chinese hamster</name>
    <name type="synonym">Cricetulus barabensis griseus</name>
    <dbReference type="NCBI Taxonomy" id="10029"/>
    <lineage>
        <taxon>Eukaryota</taxon>
        <taxon>Metazoa</taxon>
        <taxon>Chordata</taxon>
        <taxon>Craniata</taxon>
        <taxon>Vertebrata</taxon>
        <taxon>Euteleostomi</taxon>
        <taxon>Mammalia</taxon>
        <taxon>Eutheria</taxon>
        <taxon>Euarchontoglires</taxon>
        <taxon>Glires</taxon>
        <taxon>Rodentia</taxon>
        <taxon>Myomorpha</taxon>
        <taxon>Muroidea</taxon>
        <taxon>Cricetidae</taxon>
        <taxon>Cricetinae</taxon>
        <taxon>Cricetulus</taxon>
    </lineage>
</organism>
<dbReference type="AlphaFoldDB" id="G3I490"/>
<accession>G3I490</accession>
<dbReference type="EMBL" id="JH001236">
    <property type="protein sequence ID" value="EGW09945.1"/>
    <property type="molecule type" value="Genomic_DNA"/>
</dbReference>
<sequence length="51" mass="5960">MGFWRTGQYFMSVFWRLVDNAYNSIRVFPPFGLGSATLLCSCWPLSTHRNQ</sequence>
<dbReference type="Proteomes" id="UP000001075">
    <property type="component" value="Unassembled WGS sequence"/>
</dbReference>
<gene>
    <name evidence="1" type="ORF">I79_018267</name>
</gene>
<name>G3I490_CRIGR</name>
<proteinExistence type="predicted"/>
<evidence type="ECO:0000313" key="1">
    <source>
        <dbReference type="EMBL" id="EGW09945.1"/>
    </source>
</evidence>
<dbReference type="InParanoid" id="G3I490"/>